<comment type="caution">
    <text evidence="2">The sequence shown here is derived from an EMBL/GenBank/DDBJ whole genome shotgun (WGS) entry which is preliminary data.</text>
</comment>
<evidence type="ECO:0000313" key="3">
    <source>
        <dbReference type="Proteomes" id="UP000807342"/>
    </source>
</evidence>
<evidence type="ECO:0000313" key="2">
    <source>
        <dbReference type="EMBL" id="KAF9447046.1"/>
    </source>
</evidence>
<protein>
    <submittedName>
        <fullName evidence="2">Uncharacterized protein</fullName>
    </submittedName>
</protein>
<evidence type="ECO:0000256" key="1">
    <source>
        <dbReference type="SAM" id="MobiDB-lite"/>
    </source>
</evidence>
<sequence>MHAPSAWRCRQRMYIRTGQYFVSFLYLNNLNNIPMGAQQSRAGSAPAPGGQASKFSRHLKRHSGVDKLASVFRPFTSGPSNSRVPSAQEAQGQNARPEQGEEKSEAKAGTGSATPASVTAALGGGTAVSAAAPVGVKLYICLK</sequence>
<reference evidence="2" key="1">
    <citation type="submission" date="2020-11" db="EMBL/GenBank/DDBJ databases">
        <authorList>
            <consortium name="DOE Joint Genome Institute"/>
            <person name="Ahrendt S."/>
            <person name="Riley R."/>
            <person name="Andreopoulos W."/>
            <person name="Labutti K."/>
            <person name="Pangilinan J."/>
            <person name="Ruiz-Duenas F.J."/>
            <person name="Barrasa J.M."/>
            <person name="Sanchez-Garcia M."/>
            <person name="Camarero S."/>
            <person name="Miyauchi S."/>
            <person name="Serrano A."/>
            <person name="Linde D."/>
            <person name="Babiker R."/>
            <person name="Drula E."/>
            <person name="Ayuso-Fernandez I."/>
            <person name="Pacheco R."/>
            <person name="Padilla G."/>
            <person name="Ferreira P."/>
            <person name="Barriuso J."/>
            <person name="Kellner H."/>
            <person name="Castanera R."/>
            <person name="Alfaro M."/>
            <person name="Ramirez L."/>
            <person name="Pisabarro A.G."/>
            <person name="Kuo A."/>
            <person name="Tritt A."/>
            <person name="Lipzen A."/>
            <person name="He G."/>
            <person name="Yan M."/>
            <person name="Ng V."/>
            <person name="Cullen D."/>
            <person name="Martin F."/>
            <person name="Rosso M.-N."/>
            <person name="Henrissat B."/>
            <person name="Hibbett D."/>
            <person name="Martinez A.T."/>
            <person name="Grigoriev I.V."/>
        </authorList>
    </citation>
    <scope>NUCLEOTIDE SEQUENCE</scope>
    <source>
        <strain evidence="2">MF-IS2</strain>
    </source>
</reference>
<feature type="compositionally biased region" description="Polar residues" evidence="1">
    <location>
        <begin position="77"/>
        <end position="96"/>
    </location>
</feature>
<proteinExistence type="predicted"/>
<feature type="region of interest" description="Disordered" evidence="1">
    <location>
        <begin position="70"/>
        <end position="119"/>
    </location>
</feature>
<gene>
    <name evidence="2" type="ORF">P691DRAFT_144768</name>
</gene>
<accession>A0A9P5XD19</accession>
<dbReference type="AlphaFoldDB" id="A0A9P5XD19"/>
<name>A0A9P5XD19_9AGAR</name>
<dbReference type="EMBL" id="MU151218">
    <property type="protein sequence ID" value="KAF9447046.1"/>
    <property type="molecule type" value="Genomic_DNA"/>
</dbReference>
<dbReference type="Proteomes" id="UP000807342">
    <property type="component" value="Unassembled WGS sequence"/>
</dbReference>
<keyword evidence="3" id="KW-1185">Reference proteome</keyword>
<organism evidence="2 3">
    <name type="scientific">Macrolepiota fuliginosa MF-IS2</name>
    <dbReference type="NCBI Taxonomy" id="1400762"/>
    <lineage>
        <taxon>Eukaryota</taxon>
        <taxon>Fungi</taxon>
        <taxon>Dikarya</taxon>
        <taxon>Basidiomycota</taxon>
        <taxon>Agaricomycotina</taxon>
        <taxon>Agaricomycetes</taxon>
        <taxon>Agaricomycetidae</taxon>
        <taxon>Agaricales</taxon>
        <taxon>Agaricineae</taxon>
        <taxon>Agaricaceae</taxon>
        <taxon>Macrolepiota</taxon>
    </lineage>
</organism>